<protein>
    <recommendedName>
        <fullName evidence="4 13">Error-prone DNA polymerase</fullName>
        <ecNumber evidence="3 13">2.7.7.7</ecNumber>
    </recommendedName>
</protein>
<evidence type="ECO:0000256" key="4">
    <source>
        <dbReference type="ARBA" id="ARBA00017273"/>
    </source>
</evidence>
<dbReference type="Pfam" id="PF01336">
    <property type="entry name" value="tRNA_anti-codon"/>
    <property type="match status" value="1"/>
</dbReference>
<sequence>MQYAELHCLSNFSFLRGASHPAELVERAAQLGYTALALTDECSLAGVVRAHVAALEHPIKLLIGSELRIVNAVGEHWCTLVALAVNREGYGNLSELITCARCRTEKGRYWLERGDFEAPAGEWAHLAGLPDCLLILVPSPDDSAADVLERARWLANWAAGRAWIAFEASRGGDDAMRLQTLRTLSTLTGLPLVAVGGALMHVRSRKRLQDTLTAIRLNTPLSECGFALEANGERHLRPLERLVELYPPDLLAATQAIASRCHFSLDELKYEYPEELVPPGKTPAQHLRELVMEGSKVRWPDGLTPDRTRQIERELELVADLKYEPYFLTVHDIVAYARSQKILCQGRGSAANSVICYCLGITEIDPVSMSMLVERFISRARKEPPDIDVDFEHQRREEVIQYIYGKYGRHRAAIAASLASYRTRSALRDVGKALGLDAQLIERIAQTHQWWDGKAAMPDRLAEAGFDPGSPITRHLAELAGTLRGFPRHLSQHVGGFVIARDKLSRLVPIENAAMDERSVIQWDKDDIDALGLLKMDVLALGMLSAIRRSLEFVAQRRGLPEFRQQDIQPEDIEVYEMCSHADTIGVFQIESRAQQSMLPRLRPQRYYDLVVEVAIVRPGPIQGGMVHPYLRRRQGLEAIEYPKEEVKPALERTLGVPVFQEQVMQLAMYAAGFSADKADALRRAMAAWKRKGHLDKYQDDLKNGMLAKGYEEAFADRICKQIEGFGDYGFPESHAASFALLCYHSAWLKRHEPAAFLAALLNSQPLGFYSPSQLVQDARRHGVTVLPPDVVVSDWEAGFEHIVSAEETARRQAVSEQAWIHGPHPDPYYVRPRPTPFELPFEDVLPKRSARRYWQLARSFGADGPAVRLGFNLVKGFSQGAAERIMAARQRAPFENVDDLARRAALSRLELEALAAADALKSLAGHRRQAWWAVTAQQGTTRLLRDAPIEEAPLFLPHAHEGREIVDDYASIGLTLNRHPVSLLRERLTNLRFKTARELLTYPHGRLARACGIVTVRQRPETASGTIFVSLEDETGSINVIVWPSLIERQRKELLNAQLLGVFGTWQREGEVMNLVAQRLVDHTPLLGRLATRSRDFH</sequence>
<evidence type="ECO:0000256" key="10">
    <source>
        <dbReference type="ARBA" id="ARBA00022932"/>
    </source>
</evidence>
<dbReference type="Pfam" id="PF14579">
    <property type="entry name" value="HHH_6"/>
    <property type="match status" value="1"/>
</dbReference>
<dbReference type="InterPro" id="IPR016195">
    <property type="entry name" value="Pol/histidinol_Pase-like"/>
</dbReference>
<gene>
    <name evidence="15" type="primary">dnaE2_1</name>
    <name evidence="13" type="synonym">dnaE2</name>
    <name evidence="15" type="ORF">LMG28138_02165</name>
</gene>
<dbReference type="HAMAP" id="MF_01902">
    <property type="entry name" value="DNApol_error_prone"/>
    <property type="match status" value="1"/>
</dbReference>
<dbReference type="InterPro" id="IPR029460">
    <property type="entry name" value="DNAPol_HHH"/>
</dbReference>
<reference evidence="15 16" key="1">
    <citation type="submission" date="2020-04" db="EMBL/GenBank/DDBJ databases">
        <authorList>
            <person name="De Canck E."/>
        </authorList>
    </citation>
    <scope>NUCLEOTIDE SEQUENCE [LARGE SCALE GENOMIC DNA]</scope>
    <source>
        <strain evidence="15 16">LMG 28138</strain>
    </source>
</reference>
<dbReference type="Gene3D" id="3.20.20.140">
    <property type="entry name" value="Metal-dependent hydrolases"/>
    <property type="match status" value="1"/>
</dbReference>
<dbReference type="CDD" id="cd04485">
    <property type="entry name" value="DnaE_OBF"/>
    <property type="match status" value="1"/>
</dbReference>
<dbReference type="InterPro" id="IPR011708">
    <property type="entry name" value="DNA_pol3_alpha_NTPase_dom"/>
</dbReference>
<proteinExistence type="inferred from homology"/>
<feature type="domain" description="Polymerase/histidinol phosphatase N-terminal" evidence="14">
    <location>
        <begin position="4"/>
        <end position="71"/>
    </location>
</feature>
<dbReference type="InterPro" id="IPR004805">
    <property type="entry name" value="DnaE2/DnaE/PolC"/>
</dbReference>
<dbReference type="EMBL" id="CADIKM010000007">
    <property type="protein sequence ID" value="CAB3786093.1"/>
    <property type="molecule type" value="Genomic_DNA"/>
</dbReference>
<evidence type="ECO:0000256" key="13">
    <source>
        <dbReference type="HAMAP-Rule" id="MF_01902"/>
    </source>
</evidence>
<keyword evidence="8 13" id="KW-0235">DNA replication</keyword>
<evidence type="ECO:0000256" key="2">
    <source>
        <dbReference type="ARBA" id="ARBA00007391"/>
    </source>
</evidence>
<name>A0A6S7B358_9BURK</name>
<keyword evidence="9 13" id="KW-0227">DNA damage</keyword>
<dbReference type="PANTHER" id="PTHR32294:SF4">
    <property type="entry name" value="ERROR-PRONE DNA POLYMERASE"/>
    <property type="match status" value="1"/>
</dbReference>
<dbReference type="InterPro" id="IPR004365">
    <property type="entry name" value="NA-bd_OB_tRNA"/>
</dbReference>
<dbReference type="InterPro" id="IPR004013">
    <property type="entry name" value="PHP_dom"/>
</dbReference>
<comment type="function">
    <text evidence="13">DNA polymerase involved in damage-induced mutagenesis and translesion synthesis (TLS). It is not the major replicative DNA polymerase.</text>
</comment>
<dbReference type="GO" id="GO:0006260">
    <property type="term" value="P:DNA replication"/>
    <property type="evidence" value="ECO:0007669"/>
    <property type="project" value="UniProtKB-KW"/>
</dbReference>
<accession>A0A6S7B358</accession>
<dbReference type="NCBIfam" id="NF004225">
    <property type="entry name" value="PRK05672.1"/>
    <property type="match status" value="1"/>
</dbReference>
<comment type="catalytic activity">
    <reaction evidence="12 13">
        <text>DNA(n) + a 2'-deoxyribonucleoside 5'-triphosphate = DNA(n+1) + diphosphate</text>
        <dbReference type="Rhea" id="RHEA:22508"/>
        <dbReference type="Rhea" id="RHEA-COMP:17339"/>
        <dbReference type="Rhea" id="RHEA-COMP:17340"/>
        <dbReference type="ChEBI" id="CHEBI:33019"/>
        <dbReference type="ChEBI" id="CHEBI:61560"/>
        <dbReference type="ChEBI" id="CHEBI:173112"/>
        <dbReference type="EC" id="2.7.7.7"/>
    </reaction>
</comment>
<keyword evidence="5 13" id="KW-0963">Cytoplasm</keyword>
<evidence type="ECO:0000259" key="14">
    <source>
        <dbReference type="SMART" id="SM00481"/>
    </source>
</evidence>
<comment type="similarity">
    <text evidence="2 13">Belongs to the DNA polymerase type-C family. DnaE2 subfamily.</text>
</comment>
<dbReference type="GO" id="GO:0005737">
    <property type="term" value="C:cytoplasm"/>
    <property type="evidence" value="ECO:0007669"/>
    <property type="project" value="UniProtKB-SubCell"/>
</dbReference>
<keyword evidence="6 13" id="KW-0808">Transferase</keyword>
<dbReference type="Pfam" id="PF17657">
    <property type="entry name" value="DNA_pol3_finger"/>
    <property type="match status" value="1"/>
</dbReference>
<keyword evidence="11 13" id="KW-0234">DNA repair</keyword>
<dbReference type="Pfam" id="PF02811">
    <property type="entry name" value="PHP"/>
    <property type="match status" value="1"/>
</dbReference>
<organism evidence="15 16">
    <name type="scientific">Pararobbsia alpina</name>
    <dbReference type="NCBI Taxonomy" id="621374"/>
    <lineage>
        <taxon>Bacteria</taxon>
        <taxon>Pseudomonadati</taxon>
        <taxon>Pseudomonadota</taxon>
        <taxon>Betaproteobacteria</taxon>
        <taxon>Burkholderiales</taxon>
        <taxon>Burkholderiaceae</taxon>
        <taxon>Pararobbsia</taxon>
    </lineage>
</organism>
<evidence type="ECO:0000256" key="9">
    <source>
        <dbReference type="ARBA" id="ARBA00022763"/>
    </source>
</evidence>
<dbReference type="InterPro" id="IPR003141">
    <property type="entry name" value="Pol/His_phosphatase_N"/>
</dbReference>
<dbReference type="RefSeq" id="WP_217478403.1">
    <property type="nucleotide sequence ID" value="NZ_CADIKM010000007.1"/>
</dbReference>
<evidence type="ECO:0000313" key="16">
    <source>
        <dbReference type="Proteomes" id="UP000494115"/>
    </source>
</evidence>
<dbReference type="GO" id="GO:0006281">
    <property type="term" value="P:DNA repair"/>
    <property type="evidence" value="ECO:0007669"/>
    <property type="project" value="UniProtKB-UniRule"/>
</dbReference>
<dbReference type="GO" id="GO:0003887">
    <property type="term" value="F:DNA-directed DNA polymerase activity"/>
    <property type="evidence" value="ECO:0007669"/>
    <property type="project" value="UniProtKB-UniRule"/>
</dbReference>
<dbReference type="InterPro" id="IPR023073">
    <property type="entry name" value="DnaE2"/>
</dbReference>
<dbReference type="Proteomes" id="UP000494115">
    <property type="component" value="Unassembled WGS sequence"/>
</dbReference>
<dbReference type="EC" id="2.7.7.7" evidence="3 13"/>
<dbReference type="SUPFAM" id="SSF89550">
    <property type="entry name" value="PHP domain-like"/>
    <property type="match status" value="1"/>
</dbReference>
<keyword evidence="16" id="KW-1185">Reference proteome</keyword>
<dbReference type="InterPro" id="IPR040982">
    <property type="entry name" value="DNA_pol3_finger"/>
</dbReference>
<evidence type="ECO:0000256" key="8">
    <source>
        <dbReference type="ARBA" id="ARBA00022705"/>
    </source>
</evidence>
<dbReference type="CDD" id="cd07434">
    <property type="entry name" value="PHP_PolIIIA_DnaE2"/>
    <property type="match status" value="1"/>
</dbReference>
<evidence type="ECO:0000256" key="11">
    <source>
        <dbReference type="ARBA" id="ARBA00023204"/>
    </source>
</evidence>
<evidence type="ECO:0000256" key="5">
    <source>
        <dbReference type="ARBA" id="ARBA00022490"/>
    </source>
</evidence>
<dbReference type="GO" id="GO:0003676">
    <property type="term" value="F:nucleic acid binding"/>
    <property type="evidence" value="ECO:0007669"/>
    <property type="project" value="InterPro"/>
</dbReference>
<dbReference type="GO" id="GO:0008408">
    <property type="term" value="F:3'-5' exonuclease activity"/>
    <property type="evidence" value="ECO:0007669"/>
    <property type="project" value="InterPro"/>
</dbReference>
<evidence type="ECO:0000256" key="7">
    <source>
        <dbReference type="ARBA" id="ARBA00022695"/>
    </source>
</evidence>
<dbReference type="PANTHER" id="PTHR32294">
    <property type="entry name" value="DNA POLYMERASE III SUBUNIT ALPHA"/>
    <property type="match status" value="1"/>
</dbReference>
<dbReference type="NCBIfam" id="TIGR00594">
    <property type="entry name" value="polc"/>
    <property type="match status" value="1"/>
</dbReference>
<comment type="subcellular location">
    <subcellularLocation>
        <location evidence="1 13">Cytoplasm</location>
    </subcellularLocation>
</comment>
<keyword evidence="10 13" id="KW-0239">DNA-directed DNA polymerase</keyword>
<dbReference type="SMART" id="SM00481">
    <property type="entry name" value="POLIIIAc"/>
    <property type="match status" value="1"/>
</dbReference>
<keyword evidence="7 13" id="KW-0548">Nucleotidyltransferase</keyword>
<evidence type="ECO:0000256" key="3">
    <source>
        <dbReference type="ARBA" id="ARBA00012417"/>
    </source>
</evidence>
<dbReference type="Pfam" id="PF07733">
    <property type="entry name" value="DNA_pol3_alpha"/>
    <property type="match status" value="1"/>
</dbReference>
<dbReference type="AlphaFoldDB" id="A0A6S7B358"/>
<evidence type="ECO:0000313" key="15">
    <source>
        <dbReference type="EMBL" id="CAB3786093.1"/>
    </source>
</evidence>
<evidence type="ECO:0000256" key="6">
    <source>
        <dbReference type="ARBA" id="ARBA00022679"/>
    </source>
</evidence>
<evidence type="ECO:0000256" key="1">
    <source>
        <dbReference type="ARBA" id="ARBA00004496"/>
    </source>
</evidence>
<dbReference type="Gene3D" id="1.10.150.870">
    <property type="match status" value="1"/>
</dbReference>
<evidence type="ECO:0000256" key="12">
    <source>
        <dbReference type="ARBA" id="ARBA00049244"/>
    </source>
</evidence>